<proteinExistence type="predicted"/>
<dbReference type="AlphaFoldDB" id="A0A9D1GNB3"/>
<organism evidence="2 3">
    <name type="scientific">Candidatus Cryptobacteroides merdipullorum</name>
    <dbReference type="NCBI Taxonomy" id="2840771"/>
    <lineage>
        <taxon>Bacteria</taxon>
        <taxon>Pseudomonadati</taxon>
        <taxon>Bacteroidota</taxon>
        <taxon>Bacteroidia</taxon>
        <taxon>Bacteroidales</taxon>
        <taxon>Candidatus Cryptobacteroides</taxon>
    </lineage>
</organism>
<evidence type="ECO:0000313" key="2">
    <source>
        <dbReference type="EMBL" id="HIT47128.1"/>
    </source>
</evidence>
<dbReference type="Gene3D" id="3.30.1490.20">
    <property type="entry name" value="ATP-grasp fold, A domain"/>
    <property type="match status" value="1"/>
</dbReference>
<dbReference type="GO" id="GO:0016301">
    <property type="term" value="F:kinase activity"/>
    <property type="evidence" value="ECO:0007669"/>
    <property type="project" value="InterPro"/>
</dbReference>
<dbReference type="Gene3D" id="3.40.50.2300">
    <property type="match status" value="1"/>
</dbReference>
<reference evidence="2" key="1">
    <citation type="submission" date="2020-10" db="EMBL/GenBank/DDBJ databases">
        <authorList>
            <person name="Gilroy R."/>
        </authorList>
    </citation>
    <scope>NUCLEOTIDE SEQUENCE</scope>
    <source>
        <strain evidence="2">ChiHecec2B26-709</strain>
    </source>
</reference>
<reference evidence="2" key="2">
    <citation type="journal article" date="2021" name="PeerJ">
        <title>Extensive microbial diversity within the chicken gut microbiome revealed by metagenomics and culture.</title>
        <authorList>
            <person name="Gilroy R."/>
            <person name="Ravi A."/>
            <person name="Getino M."/>
            <person name="Pursley I."/>
            <person name="Horton D.L."/>
            <person name="Alikhan N.F."/>
            <person name="Baker D."/>
            <person name="Gharbi K."/>
            <person name="Hall N."/>
            <person name="Watson M."/>
            <person name="Adriaenssens E.M."/>
            <person name="Foster-Nyarko E."/>
            <person name="Jarju S."/>
            <person name="Secka A."/>
            <person name="Antonio M."/>
            <person name="Oren A."/>
            <person name="Chaudhuri R.R."/>
            <person name="La Ragione R."/>
            <person name="Hildebrand F."/>
            <person name="Pallen M.J."/>
        </authorList>
    </citation>
    <scope>NUCLEOTIDE SEQUENCE</scope>
    <source>
        <strain evidence="2">ChiHecec2B26-709</strain>
    </source>
</reference>
<dbReference type="Pfam" id="PF01326">
    <property type="entry name" value="PPDK_N"/>
    <property type="match status" value="1"/>
</dbReference>
<gene>
    <name evidence="2" type="ORF">IAC35_04650</name>
</gene>
<feature type="non-terminal residue" evidence="2">
    <location>
        <position position="548"/>
    </location>
</feature>
<name>A0A9D1GNB3_9BACT</name>
<dbReference type="GO" id="GO:0005524">
    <property type="term" value="F:ATP binding"/>
    <property type="evidence" value="ECO:0007669"/>
    <property type="project" value="InterPro"/>
</dbReference>
<dbReference type="InterPro" id="IPR002192">
    <property type="entry name" value="PPDK_AMP/ATP-bd"/>
</dbReference>
<comment type="caution">
    <text evidence="2">The sequence shown here is derived from an EMBL/GenBank/DDBJ whole genome shotgun (WGS) entry which is preliminary data.</text>
</comment>
<protein>
    <submittedName>
        <fullName evidence="2">Phosphoenolpyruvate synthase</fullName>
    </submittedName>
</protein>
<dbReference type="InterPro" id="IPR013815">
    <property type="entry name" value="ATP_grasp_subdomain_1"/>
</dbReference>
<evidence type="ECO:0000259" key="1">
    <source>
        <dbReference type="Pfam" id="PF01326"/>
    </source>
</evidence>
<sequence length="548" mass="62920">MFGQDYTRLMTRKIRSILLICNNYDSFSLEEDGHIEGQISQDYAELNLSNPPSIDRVESTMEALELLKHQGDRYDLIITMFNVGKLDVFEFARLAKVIVPHTPIVLLSSYSKVIYNHIAKQDKTDIDYVFSWNNSTDLIIAIIKLLEDKMNAEHDVLEMGVRTIMLVEDSVRYYSAYLPILYKLVLRQNNEAVRDALNDEQQFMRKRARPKIMLATCYDEAVELYQKYKSNMLGIISDVGFIIHKGDARATEVIDAGINLCRMIKAENPTLPYLLQSSQESMRSVAEDLGVGFVRKTSKTLIHELSKYISREFAFGDFIVTDPLTGQETARARNLYEFEKLISTMSDESLRYFAGKNYISRWLYSRGLFSIGDSFRNVSVNDDSDLSEIRKLNLRMLHDYRMRQGLGVVARFDPATYNDAIWFSRLGDGSLGGKARGLAFLNHILAKYDLYGKWEDVRVLVPRTLVITTEYFDRFILENGLQYVINSDLGDTEILSEFVASTLPAELTDALRVFIRNVRRPLAVRSSSILEDSYYQPFAGVYSTYMIP</sequence>
<dbReference type="EMBL" id="DVLC01000088">
    <property type="protein sequence ID" value="HIT47128.1"/>
    <property type="molecule type" value="Genomic_DNA"/>
</dbReference>
<dbReference type="InterPro" id="IPR011006">
    <property type="entry name" value="CheY-like_superfamily"/>
</dbReference>
<dbReference type="SUPFAM" id="SSF52172">
    <property type="entry name" value="CheY-like"/>
    <property type="match status" value="1"/>
</dbReference>
<evidence type="ECO:0000313" key="3">
    <source>
        <dbReference type="Proteomes" id="UP000886881"/>
    </source>
</evidence>
<dbReference type="Proteomes" id="UP000886881">
    <property type="component" value="Unassembled WGS sequence"/>
</dbReference>
<dbReference type="SUPFAM" id="SSF56059">
    <property type="entry name" value="Glutathione synthetase ATP-binding domain-like"/>
    <property type="match status" value="1"/>
</dbReference>
<accession>A0A9D1GNB3</accession>
<feature type="domain" description="Pyruvate phosphate dikinase AMP/ATP-binding" evidence="1">
    <location>
        <begin position="430"/>
        <end position="546"/>
    </location>
</feature>